<dbReference type="AlphaFoldDB" id="A0AAN7UEX4"/>
<organism evidence="2 3">
    <name type="scientific">Xylaria bambusicola</name>
    <dbReference type="NCBI Taxonomy" id="326684"/>
    <lineage>
        <taxon>Eukaryota</taxon>
        <taxon>Fungi</taxon>
        <taxon>Dikarya</taxon>
        <taxon>Ascomycota</taxon>
        <taxon>Pezizomycotina</taxon>
        <taxon>Sordariomycetes</taxon>
        <taxon>Xylariomycetidae</taxon>
        <taxon>Xylariales</taxon>
        <taxon>Xylariaceae</taxon>
        <taxon>Xylaria</taxon>
    </lineage>
</organism>
<dbReference type="EMBL" id="JAWHQM010000018">
    <property type="protein sequence ID" value="KAK5631015.1"/>
    <property type="molecule type" value="Genomic_DNA"/>
</dbReference>
<proteinExistence type="predicted"/>
<reference evidence="2 3" key="1">
    <citation type="submission" date="2023-10" db="EMBL/GenBank/DDBJ databases">
        <title>Draft genome sequence of Xylaria bambusicola isolate GMP-LS, the root and basal stem rot pathogen of sugarcane in Indonesia.</title>
        <authorList>
            <person name="Selvaraj P."/>
            <person name="Muralishankar V."/>
            <person name="Muruganantham S."/>
            <person name="Sp S."/>
            <person name="Haryani S."/>
            <person name="Lau K.J.X."/>
            <person name="Naqvi N.I."/>
        </authorList>
    </citation>
    <scope>NUCLEOTIDE SEQUENCE [LARGE SCALE GENOMIC DNA]</scope>
    <source>
        <strain evidence="2">GMP-LS</strain>
    </source>
</reference>
<feature type="region of interest" description="Disordered" evidence="1">
    <location>
        <begin position="171"/>
        <end position="223"/>
    </location>
</feature>
<keyword evidence="3" id="KW-1185">Reference proteome</keyword>
<evidence type="ECO:0000313" key="2">
    <source>
        <dbReference type="EMBL" id="KAK5631015.1"/>
    </source>
</evidence>
<dbReference type="Proteomes" id="UP001305414">
    <property type="component" value="Unassembled WGS sequence"/>
</dbReference>
<accession>A0AAN7UEX4</accession>
<comment type="caution">
    <text evidence="2">The sequence shown here is derived from an EMBL/GenBank/DDBJ whole genome shotgun (WGS) entry which is preliminary data.</text>
</comment>
<feature type="compositionally biased region" description="Basic and acidic residues" evidence="1">
    <location>
        <begin position="171"/>
        <end position="184"/>
    </location>
</feature>
<sequence>MRGGWRYTWTRRLRKKSVVSDPVAYPRMKNAAHIRVGGDSTKHFSLPNLPSVFSRPGSWRISGPLSAWEHEAGDDTNGKASGNTRNVSGYVSSEKHRGYVINQNRRKTSWVDEDALHGPRISPKKHMKRKPSWFPGNELTRTLSRHLSFRRFGASELTRSPTLPCIETNQEKESGGLKQEDSLAHRKTRSTETANIQREVRTETAPRFPARQPVQQGGSLNLHPRPQPLSTILPNSHGHSNTVINAANQLAGRARVPSISVEANGQGYSRFPLAIQMQICKRYCAEQQRSCKMEIEVQGGRH</sequence>
<protein>
    <submittedName>
        <fullName evidence="2">Uncharacterized protein</fullName>
    </submittedName>
</protein>
<feature type="compositionally biased region" description="Basic residues" evidence="1">
    <location>
        <begin position="122"/>
        <end position="131"/>
    </location>
</feature>
<name>A0AAN7UEX4_9PEZI</name>
<feature type="region of interest" description="Disordered" evidence="1">
    <location>
        <begin position="116"/>
        <end position="135"/>
    </location>
</feature>
<gene>
    <name evidence="2" type="ORF">RRF57_006730</name>
</gene>
<evidence type="ECO:0000313" key="3">
    <source>
        <dbReference type="Proteomes" id="UP001305414"/>
    </source>
</evidence>
<evidence type="ECO:0000256" key="1">
    <source>
        <dbReference type="SAM" id="MobiDB-lite"/>
    </source>
</evidence>